<evidence type="ECO:0000313" key="7">
    <source>
        <dbReference type="EMBL" id="RAU23991.1"/>
    </source>
</evidence>
<dbReference type="NCBIfam" id="NF004392">
    <property type="entry name" value="PRK05751.1-3"/>
    <property type="match status" value="1"/>
</dbReference>
<keyword evidence="3 6" id="KW-0653">Protein transport</keyword>
<dbReference type="Gene3D" id="3.10.420.10">
    <property type="entry name" value="SecB-like"/>
    <property type="match status" value="1"/>
</dbReference>
<dbReference type="GO" id="GO:0015031">
    <property type="term" value="P:protein transport"/>
    <property type="evidence" value="ECO:0007669"/>
    <property type="project" value="UniProtKB-UniRule"/>
</dbReference>
<dbReference type="GO" id="GO:0051262">
    <property type="term" value="P:protein tetramerization"/>
    <property type="evidence" value="ECO:0007669"/>
    <property type="project" value="InterPro"/>
</dbReference>
<dbReference type="EMBL" id="PGTO01000001">
    <property type="protein sequence ID" value="RAU23991.1"/>
    <property type="molecule type" value="Genomic_DNA"/>
</dbReference>
<dbReference type="GO" id="GO:0006457">
    <property type="term" value="P:protein folding"/>
    <property type="evidence" value="ECO:0007669"/>
    <property type="project" value="UniProtKB-UniRule"/>
</dbReference>
<proteinExistence type="inferred from homology"/>
<accession>A0A364P3W3</accession>
<keyword evidence="6" id="KW-0963">Cytoplasm</keyword>
<dbReference type="InterPro" id="IPR003708">
    <property type="entry name" value="SecB"/>
</dbReference>
<evidence type="ECO:0000256" key="5">
    <source>
        <dbReference type="ARBA" id="ARBA00023186"/>
    </source>
</evidence>
<dbReference type="NCBIfam" id="TIGR00809">
    <property type="entry name" value="secB"/>
    <property type="match status" value="1"/>
</dbReference>
<keyword evidence="2 6" id="KW-0813">Transport</keyword>
<evidence type="ECO:0000313" key="8">
    <source>
        <dbReference type="Proteomes" id="UP000251075"/>
    </source>
</evidence>
<dbReference type="RefSeq" id="WP_112142224.1">
    <property type="nucleotide sequence ID" value="NZ_PGTO01000001.1"/>
</dbReference>
<protein>
    <recommendedName>
        <fullName evidence="6">Protein-export protein SecB</fullName>
    </recommendedName>
</protein>
<dbReference type="GO" id="GO:0051082">
    <property type="term" value="F:unfolded protein binding"/>
    <property type="evidence" value="ECO:0007669"/>
    <property type="project" value="InterPro"/>
</dbReference>
<keyword evidence="8" id="KW-1185">Reference proteome</keyword>
<comment type="caution">
    <text evidence="7">The sequence shown here is derived from an EMBL/GenBank/DDBJ whole genome shotgun (WGS) entry which is preliminary data.</text>
</comment>
<dbReference type="PANTHER" id="PTHR36918">
    <property type="match status" value="1"/>
</dbReference>
<comment type="subcellular location">
    <subcellularLocation>
        <location evidence="6">Cytoplasm</location>
    </subcellularLocation>
</comment>
<comment type="similarity">
    <text evidence="1 6">Belongs to the SecB family.</text>
</comment>
<dbReference type="SUPFAM" id="SSF54611">
    <property type="entry name" value="SecB-like"/>
    <property type="match status" value="1"/>
</dbReference>
<dbReference type="InterPro" id="IPR035958">
    <property type="entry name" value="SecB-like_sf"/>
</dbReference>
<evidence type="ECO:0000256" key="6">
    <source>
        <dbReference type="HAMAP-Rule" id="MF_00821"/>
    </source>
</evidence>
<comment type="subunit">
    <text evidence="6">Homotetramer, a dimer of dimers. One homotetramer interacts with 1 SecA dimer.</text>
</comment>
<dbReference type="Proteomes" id="UP000251075">
    <property type="component" value="Unassembled WGS sequence"/>
</dbReference>
<sequence>MTDTPTQPAEQLQLQVNGQYIKDLSFEIPAAPQVFLEQQSENPEIPIHVDVNATGLAPNLFEVVLHMRIEAKLPTKPLFILELDYAGLFTVQAPEEQMHPVLMIECPRLLFPFARNIIADMTRDGGFPPLMVQPLDFVALYRSRLEEMSAQAPAGNA</sequence>
<dbReference type="PRINTS" id="PR01594">
    <property type="entry name" value="SECBCHAPRONE"/>
</dbReference>
<dbReference type="OrthoDB" id="9795145at2"/>
<gene>
    <name evidence="6" type="primary">secB</name>
    <name evidence="7" type="ORF">CU669_00955</name>
</gene>
<keyword evidence="4 6" id="KW-0811">Translocation</keyword>
<evidence type="ECO:0000256" key="4">
    <source>
        <dbReference type="ARBA" id="ARBA00023010"/>
    </source>
</evidence>
<evidence type="ECO:0000256" key="1">
    <source>
        <dbReference type="ARBA" id="ARBA00009990"/>
    </source>
</evidence>
<comment type="function">
    <text evidence="6">One of the proteins required for the normal export of preproteins out of the cell cytoplasm. It is a molecular chaperone that binds to a subset of precursor proteins, maintaining them in a translocation-competent state. It also specifically binds to its receptor SecA.</text>
</comment>
<organism evidence="7 8">
    <name type="scientific">Paramagnetospirillum kuznetsovii</name>
    <dbReference type="NCBI Taxonomy" id="2053833"/>
    <lineage>
        <taxon>Bacteria</taxon>
        <taxon>Pseudomonadati</taxon>
        <taxon>Pseudomonadota</taxon>
        <taxon>Alphaproteobacteria</taxon>
        <taxon>Rhodospirillales</taxon>
        <taxon>Magnetospirillaceae</taxon>
        <taxon>Paramagnetospirillum</taxon>
    </lineage>
</organism>
<reference evidence="7 8" key="1">
    <citation type="submission" date="2017-11" db="EMBL/GenBank/DDBJ databases">
        <title>Draft genome sequence of magnetotactic bacterium Magnetospirillum kuznetsovii LBB-42.</title>
        <authorList>
            <person name="Grouzdev D.S."/>
            <person name="Rysina M.S."/>
            <person name="Baslerov R.V."/>
            <person name="Koziaeva V."/>
        </authorList>
    </citation>
    <scope>NUCLEOTIDE SEQUENCE [LARGE SCALE GENOMIC DNA]</scope>
    <source>
        <strain evidence="7 8">LBB-42</strain>
    </source>
</reference>
<evidence type="ECO:0000256" key="3">
    <source>
        <dbReference type="ARBA" id="ARBA00022927"/>
    </source>
</evidence>
<dbReference type="PANTHER" id="PTHR36918:SF1">
    <property type="entry name" value="PROTEIN-EXPORT PROTEIN SECB"/>
    <property type="match status" value="1"/>
</dbReference>
<name>A0A364P3W3_9PROT</name>
<dbReference type="HAMAP" id="MF_00821">
    <property type="entry name" value="SecB"/>
    <property type="match status" value="1"/>
</dbReference>
<dbReference type="AlphaFoldDB" id="A0A364P3W3"/>
<keyword evidence="5 6" id="KW-0143">Chaperone</keyword>
<dbReference type="GO" id="GO:0005737">
    <property type="term" value="C:cytoplasm"/>
    <property type="evidence" value="ECO:0007669"/>
    <property type="project" value="UniProtKB-SubCell"/>
</dbReference>
<dbReference type="Pfam" id="PF02556">
    <property type="entry name" value="SecB"/>
    <property type="match status" value="1"/>
</dbReference>
<evidence type="ECO:0000256" key="2">
    <source>
        <dbReference type="ARBA" id="ARBA00022448"/>
    </source>
</evidence>